<comment type="caution">
    <text evidence="6">The sequence shown here is derived from an EMBL/GenBank/DDBJ whole genome shotgun (WGS) entry which is preliminary data.</text>
</comment>
<name>A0ABV6JAG2_9BACL</name>
<dbReference type="PANTHER" id="PTHR43280:SF10">
    <property type="entry name" value="REGULATORY PROTEIN POCR"/>
    <property type="match status" value="1"/>
</dbReference>
<dbReference type="RefSeq" id="WP_204818710.1">
    <property type="nucleotide sequence ID" value="NZ_JANHOF010000005.1"/>
</dbReference>
<gene>
    <name evidence="6" type="ORF">ACFFJ8_15975</name>
</gene>
<reference evidence="6 7" key="1">
    <citation type="submission" date="2024-09" db="EMBL/GenBank/DDBJ databases">
        <authorList>
            <person name="Sun Q."/>
            <person name="Mori K."/>
        </authorList>
    </citation>
    <scope>NUCLEOTIDE SEQUENCE [LARGE SCALE GENOMIC DNA]</scope>
    <source>
        <strain evidence="6 7">CCM 4839</strain>
    </source>
</reference>
<evidence type="ECO:0000256" key="4">
    <source>
        <dbReference type="SAM" id="Phobius"/>
    </source>
</evidence>
<keyword evidence="4" id="KW-0812">Transmembrane</keyword>
<dbReference type="PROSITE" id="PS01124">
    <property type="entry name" value="HTH_ARAC_FAMILY_2"/>
    <property type="match status" value="1"/>
</dbReference>
<dbReference type="Pfam" id="PF12833">
    <property type="entry name" value="HTH_18"/>
    <property type="match status" value="1"/>
</dbReference>
<dbReference type="InterPro" id="IPR018060">
    <property type="entry name" value="HTH_AraC"/>
</dbReference>
<dbReference type="SMART" id="SM00342">
    <property type="entry name" value="HTH_ARAC"/>
    <property type="match status" value="1"/>
</dbReference>
<dbReference type="InterPro" id="IPR009057">
    <property type="entry name" value="Homeodomain-like_sf"/>
</dbReference>
<keyword evidence="4" id="KW-0472">Membrane</keyword>
<feature type="transmembrane region" description="Helical" evidence="4">
    <location>
        <begin position="294"/>
        <end position="313"/>
    </location>
</feature>
<sequence>MKKIPLFYKYLVSYLALLVIPLLLIGLLVYQHSVAILQDEITSNHQRMLEQIQDSFDLKIKELHKISAEIASKPELTPYQLKQNMYNAVKAKNVFLTYTSANNFIKEVFLYIKDQPYIYSGSSTYPSSLFIDTFYRYKNWSYAQFTKDMNELSRPVLRHSEPITSARLTDDRVMTYLVPLPLNSVSPYGGVMFMIEENTARKMLQGLLENSDGNTIILDEKGELIVSLRDAAYLEDPLFYKQAAGLPVGTSTGMLGGKEFAFSTVRSEEFNWTYVTMLPIEQFMQRVDEVKARALLSLGMVLVIGCALIYAMLHFNYNPIKRFLLFTGKQWGESYRNLNDVIHAVHKITEEKQIMGRALIDSRLAVHEHMLVTLITGRVTDPEAFMVKADEAGIRFTKSWLFVVRFAIRDMENLPRQQQLDMLEGLEYLLRGKFECYRVEGLEGPLVNFICAIESEDGDWAGDMKALHGGFRERYGVDVTAGVGNRSQDIRQLGKSFIEASTALDFRLLKGYNEVILYDDIAEQTNLGYNYPRQDIEAMEVLIRQGDTEALKKVVRGILTSIESSAMPLHMVRCICYDMINCIVKEMYRLNGTLDTSNGQYPDVFSLTRFDTIQELADVIEVMCERLCADIVHAQSDSKTAGQRPEMLDYIQANYHDQQFSVQSMADHFSISASYLKRQFKEQTGKTITDFLNHYRMEQAKHLLRTTDMKLKDIVQQIGYFDVPSFIRKFKQAFQVTPGEYRKLYDTKENGTE</sequence>
<dbReference type="EMBL" id="JBHLVF010000023">
    <property type="protein sequence ID" value="MFC0392870.1"/>
    <property type="molecule type" value="Genomic_DNA"/>
</dbReference>
<dbReference type="Proteomes" id="UP001589818">
    <property type="component" value="Unassembled WGS sequence"/>
</dbReference>
<accession>A0ABV6JAG2</accession>
<keyword evidence="4" id="KW-1133">Transmembrane helix</keyword>
<feature type="transmembrane region" description="Helical" evidence="4">
    <location>
        <begin position="12"/>
        <end position="30"/>
    </location>
</feature>
<evidence type="ECO:0000313" key="6">
    <source>
        <dbReference type="EMBL" id="MFC0392870.1"/>
    </source>
</evidence>
<feature type="domain" description="HTH araC/xylS-type" evidence="5">
    <location>
        <begin position="645"/>
        <end position="744"/>
    </location>
</feature>
<dbReference type="PANTHER" id="PTHR43280">
    <property type="entry name" value="ARAC-FAMILY TRANSCRIPTIONAL REGULATOR"/>
    <property type="match status" value="1"/>
</dbReference>
<evidence type="ECO:0000256" key="3">
    <source>
        <dbReference type="ARBA" id="ARBA00023163"/>
    </source>
</evidence>
<organism evidence="6 7">
    <name type="scientific">Paenibacillus mendelii</name>
    <dbReference type="NCBI Taxonomy" id="206163"/>
    <lineage>
        <taxon>Bacteria</taxon>
        <taxon>Bacillati</taxon>
        <taxon>Bacillota</taxon>
        <taxon>Bacilli</taxon>
        <taxon>Bacillales</taxon>
        <taxon>Paenibacillaceae</taxon>
        <taxon>Paenibacillus</taxon>
    </lineage>
</organism>
<keyword evidence="2" id="KW-0238">DNA-binding</keyword>
<keyword evidence="1" id="KW-0805">Transcription regulation</keyword>
<protein>
    <submittedName>
        <fullName evidence="6">Helix-turn-helix domain-containing protein</fullName>
    </submittedName>
</protein>
<proteinExistence type="predicted"/>
<evidence type="ECO:0000256" key="1">
    <source>
        <dbReference type="ARBA" id="ARBA00023015"/>
    </source>
</evidence>
<keyword evidence="7" id="KW-1185">Reference proteome</keyword>
<dbReference type="Gene3D" id="1.10.10.60">
    <property type="entry name" value="Homeodomain-like"/>
    <property type="match status" value="2"/>
</dbReference>
<evidence type="ECO:0000256" key="2">
    <source>
        <dbReference type="ARBA" id="ARBA00023125"/>
    </source>
</evidence>
<keyword evidence="3" id="KW-0804">Transcription</keyword>
<evidence type="ECO:0000259" key="5">
    <source>
        <dbReference type="PROSITE" id="PS01124"/>
    </source>
</evidence>
<evidence type="ECO:0000313" key="7">
    <source>
        <dbReference type="Proteomes" id="UP001589818"/>
    </source>
</evidence>
<dbReference type="SUPFAM" id="SSF46689">
    <property type="entry name" value="Homeodomain-like"/>
    <property type="match status" value="1"/>
</dbReference>